<evidence type="ECO:0000313" key="1">
    <source>
        <dbReference type="EMBL" id="GAG84213.1"/>
    </source>
</evidence>
<protein>
    <submittedName>
        <fullName evidence="1">Uncharacterized protein</fullName>
    </submittedName>
</protein>
<accession>X1BJE1</accession>
<proteinExistence type="predicted"/>
<reference evidence="1" key="1">
    <citation type="journal article" date="2014" name="Front. Microbiol.">
        <title>High frequency of phylogenetically diverse reductive dehalogenase-homologous genes in deep subseafloor sedimentary metagenomes.</title>
        <authorList>
            <person name="Kawai M."/>
            <person name="Futagami T."/>
            <person name="Toyoda A."/>
            <person name="Takaki Y."/>
            <person name="Nishi S."/>
            <person name="Hori S."/>
            <person name="Arai W."/>
            <person name="Tsubouchi T."/>
            <person name="Morono Y."/>
            <person name="Uchiyama I."/>
            <person name="Ito T."/>
            <person name="Fujiyama A."/>
            <person name="Inagaki F."/>
            <person name="Takami H."/>
        </authorList>
    </citation>
    <scope>NUCLEOTIDE SEQUENCE</scope>
    <source>
        <strain evidence="1">Expedition CK06-06</strain>
    </source>
</reference>
<dbReference type="AlphaFoldDB" id="X1BJE1"/>
<comment type="caution">
    <text evidence="1">The sequence shown here is derived from an EMBL/GenBank/DDBJ whole genome shotgun (WGS) entry which is preliminary data.</text>
</comment>
<sequence length="43" mass="5069">MTKFRVASRILKETVDEKCPKCLESWSDFMVINDHLWGCYKCG</sequence>
<dbReference type="EMBL" id="BART01014048">
    <property type="protein sequence ID" value="GAG84213.1"/>
    <property type="molecule type" value="Genomic_DNA"/>
</dbReference>
<feature type="non-terminal residue" evidence="1">
    <location>
        <position position="43"/>
    </location>
</feature>
<name>X1BJE1_9ZZZZ</name>
<gene>
    <name evidence="1" type="ORF">S01H4_28315</name>
</gene>
<organism evidence="1">
    <name type="scientific">marine sediment metagenome</name>
    <dbReference type="NCBI Taxonomy" id="412755"/>
    <lineage>
        <taxon>unclassified sequences</taxon>
        <taxon>metagenomes</taxon>
        <taxon>ecological metagenomes</taxon>
    </lineage>
</organism>